<evidence type="ECO:0000313" key="1">
    <source>
        <dbReference type="EMBL" id="QUC68361.1"/>
    </source>
</evidence>
<protein>
    <submittedName>
        <fullName evidence="1">Phosphoribosylaminoimidazolesuccinocarboxamide synthase</fullName>
        <ecNumber evidence="1">6.3.2.6</ecNumber>
    </submittedName>
</protein>
<sequence length="238" mass="27197">MPEIGMILREGKGKKVYATDDPDKAIVYFKDEAMAFHGLKRGRILGKGEVNNSVCEHLFHLLEEHGIESHYLEHIDARHCLVKRCDMIPLSVKIRNRSAGQLAERTGIPVGTKLEPPVVEFELRNTGMEADPLVNNSHIYAMKLATPEEMEEITRVSLKINEILTAYLKDISIELIDFKLEFGRYHGRIIVADEITPDTARFWDAGTHEPLDIDRFRRDMDNVAEAYQEVLHRMMGVS</sequence>
<dbReference type="Proteomes" id="UP000682782">
    <property type="component" value="Chromosome"/>
</dbReference>
<dbReference type="EC" id="6.3.2.6" evidence="1"/>
<keyword evidence="1" id="KW-0436">Ligase</keyword>
<accession>A0AC61MZ02</accession>
<organism evidence="1 2">
    <name type="scientific">Aristaeella hokkaidonensis</name>
    <dbReference type="NCBI Taxonomy" id="3046382"/>
    <lineage>
        <taxon>Bacteria</taxon>
        <taxon>Bacillati</taxon>
        <taxon>Bacillota</taxon>
        <taxon>Clostridia</taxon>
        <taxon>Eubacteriales</taxon>
        <taxon>Aristaeellaceae</taxon>
        <taxon>Aristaeella</taxon>
    </lineage>
</organism>
<reference evidence="1" key="1">
    <citation type="submission" date="2021-01" db="EMBL/GenBank/DDBJ databases">
        <title>Complete genome sequence of Clostridiales bacterium R-7.</title>
        <authorList>
            <person name="Mahoney-Kurpe S.C."/>
            <person name="Palevich N."/>
            <person name="Koike S."/>
            <person name="Moon C.D."/>
            <person name="Attwood G.T."/>
        </authorList>
    </citation>
    <scope>NUCLEOTIDE SEQUENCE</scope>
    <source>
        <strain evidence="1">R-7</strain>
    </source>
</reference>
<proteinExistence type="predicted"/>
<dbReference type="EMBL" id="CP068393">
    <property type="protein sequence ID" value="QUC68361.1"/>
    <property type="molecule type" value="Genomic_DNA"/>
</dbReference>
<gene>
    <name evidence="1" type="ORF">JYE49_06640</name>
</gene>
<evidence type="ECO:0000313" key="2">
    <source>
        <dbReference type="Proteomes" id="UP000682782"/>
    </source>
</evidence>
<keyword evidence="2" id="KW-1185">Reference proteome</keyword>
<name>A0AC61MZ02_9FIRM</name>